<dbReference type="SUPFAM" id="SSF51126">
    <property type="entry name" value="Pectin lyase-like"/>
    <property type="match status" value="1"/>
</dbReference>
<dbReference type="Proteomes" id="UP000253094">
    <property type="component" value="Unassembled WGS sequence"/>
</dbReference>
<evidence type="ECO:0000313" key="3">
    <source>
        <dbReference type="EMBL" id="RCG31544.1"/>
    </source>
</evidence>
<protein>
    <submittedName>
        <fullName evidence="3">DUF4082 domain-containing protein</fullName>
    </submittedName>
</protein>
<feature type="domain" description="DUF4082" evidence="2">
    <location>
        <begin position="97"/>
        <end position="231"/>
    </location>
</feature>
<feature type="compositionally biased region" description="Low complexity" evidence="1">
    <location>
        <begin position="252"/>
        <end position="343"/>
    </location>
</feature>
<feature type="region of interest" description="Disordered" evidence="1">
    <location>
        <begin position="244"/>
        <end position="386"/>
    </location>
</feature>
<dbReference type="Pfam" id="PF13313">
    <property type="entry name" value="DUF4082"/>
    <property type="match status" value="1"/>
</dbReference>
<gene>
    <name evidence="3" type="ORF">DQ384_08155</name>
</gene>
<accession>A0A367FMR1</accession>
<name>A0A367FMR1_9ACTN</name>
<dbReference type="InterPro" id="IPR011050">
    <property type="entry name" value="Pectin_lyase_fold/virulence"/>
</dbReference>
<evidence type="ECO:0000256" key="1">
    <source>
        <dbReference type="SAM" id="MobiDB-lite"/>
    </source>
</evidence>
<feature type="compositionally biased region" description="Basic and acidic residues" evidence="1">
    <location>
        <begin position="15"/>
        <end position="27"/>
    </location>
</feature>
<dbReference type="AlphaFoldDB" id="A0A367FMR1"/>
<dbReference type="Gene3D" id="2.160.20.10">
    <property type="entry name" value="Single-stranded right-handed beta-helix, Pectin lyase-like"/>
    <property type="match status" value="1"/>
</dbReference>
<keyword evidence="4" id="KW-1185">Reference proteome</keyword>
<organism evidence="3 4">
    <name type="scientific">Sphaerisporangium album</name>
    <dbReference type="NCBI Taxonomy" id="509200"/>
    <lineage>
        <taxon>Bacteria</taxon>
        <taxon>Bacillati</taxon>
        <taxon>Actinomycetota</taxon>
        <taxon>Actinomycetes</taxon>
        <taxon>Streptosporangiales</taxon>
        <taxon>Streptosporangiaceae</taxon>
        <taxon>Sphaerisporangium</taxon>
    </lineage>
</organism>
<feature type="compositionally biased region" description="Polar residues" evidence="1">
    <location>
        <begin position="370"/>
        <end position="386"/>
    </location>
</feature>
<comment type="caution">
    <text evidence="3">The sequence shown here is derived from an EMBL/GenBank/DDBJ whole genome shotgun (WGS) entry which is preliminary data.</text>
</comment>
<feature type="compositionally biased region" description="Pro residues" evidence="1">
    <location>
        <begin position="350"/>
        <end position="365"/>
    </location>
</feature>
<dbReference type="InterPro" id="IPR012334">
    <property type="entry name" value="Pectin_lyas_fold"/>
</dbReference>
<sequence length="618" mass="65300">MKAPEVEARAVSNPRHADGPRERRRPPSAEPRSGGARFPTVGKVSLLAAAVVIGATVTVVVVNKDEPPAAAVNTTPVSTEVTLETSLWKSKKVVKGKTQAENTPLELGTRFKAARNGEVAGIRFYKPASERGTHRGSLWDSKKKLLAKVTFTGETSSGWQQAMFDRPVPVVAGRTYTVSYHTNNGGYVASAGVFDRPVTAGPLTGQAGVFAAVRDASYPSRVHPKRVSYWVDVIFRHREWRRHRPGERPTVSPTEAPSTTGPTSSPTATGPEATPTLTGPGQPNGEVTVSPTPTETGTGEVTPTPTESTTPSESPTKTGTPTPSPSRSSQRPTPSLSADPTRQPTKEPTTKPPTHSPSPTPPPTGGFPGASNTGVPSGTNLKPSKSVTVTKDGAVIDGLEISGEINVEADNVTIRNVRLAAAPGDWGIIQRNGHSGLTVEDSEIFGNGSQRTQFAILNQGGDLTVRRVDIHTISNGILTEQGLVEDSYLHDPKYFSGDHTDMIMCTSGPPSGAKLVIRNNTVINTLEQTGAIALFQDFGVVRNVTVEHNFLAGGGYSLYAGAGSKGTSSNIKVIDNVFSKDVWPKGGYNGHVAYWDRNGSGNVWSGNVWEDGKAADAG</sequence>
<reference evidence="3 4" key="1">
    <citation type="submission" date="2018-06" db="EMBL/GenBank/DDBJ databases">
        <title>Sphaerisporangium craniellae sp. nov., isolated from a marine sponge in the South China Sea.</title>
        <authorList>
            <person name="Li L."/>
        </authorList>
    </citation>
    <scope>NUCLEOTIDE SEQUENCE [LARGE SCALE GENOMIC DNA]</scope>
    <source>
        <strain evidence="3 4">CCTCC AA 208026</strain>
    </source>
</reference>
<feature type="region of interest" description="Disordered" evidence="1">
    <location>
        <begin position="1"/>
        <end position="38"/>
    </location>
</feature>
<evidence type="ECO:0000259" key="2">
    <source>
        <dbReference type="Pfam" id="PF13313"/>
    </source>
</evidence>
<proteinExistence type="predicted"/>
<dbReference type="InterPro" id="IPR025141">
    <property type="entry name" value="DUF4082"/>
</dbReference>
<dbReference type="EMBL" id="QOIL01000004">
    <property type="protein sequence ID" value="RCG31544.1"/>
    <property type="molecule type" value="Genomic_DNA"/>
</dbReference>
<evidence type="ECO:0000313" key="4">
    <source>
        <dbReference type="Proteomes" id="UP000253094"/>
    </source>
</evidence>